<organism evidence="6 7">
    <name type="scientific">Candidatus Kaiserbacteria bacterium RIFCSPHIGHO2_01_FULL_49_13</name>
    <dbReference type="NCBI Taxonomy" id="1798477"/>
    <lineage>
        <taxon>Bacteria</taxon>
        <taxon>Candidatus Kaiseribacteriota</taxon>
    </lineage>
</organism>
<dbReference type="Proteomes" id="UP000178344">
    <property type="component" value="Unassembled WGS sequence"/>
</dbReference>
<dbReference type="EMBL" id="MFKQ01000022">
    <property type="protein sequence ID" value="OGG47220.1"/>
    <property type="molecule type" value="Genomic_DNA"/>
</dbReference>
<evidence type="ECO:0000256" key="5">
    <source>
        <dbReference type="HAMAP-Rule" id="MF_00374"/>
    </source>
</evidence>
<protein>
    <recommendedName>
        <fullName evidence="4 5">Large ribosomal subunit protein uL29</fullName>
    </recommendedName>
</protein>
<dbReference type="SUPFAM" id="SSF46561">
    <property type="entry name" value="Ribosomal protein L29 (L29p)"/>
    <property type="match status" value="1"/>
</dbReference>
<dbReference type="GO" id="GO:0005840">
    <property type="term" value="C:ribosome"/>
    <property type="evidence" value="ECO:0007669"/>
    <property type="project" value="UniProtKB-KW"/>
</dbReference>
<accession>A0A1F6CE16</accession>
<dbReference type="HAMAP" id="MF_00374">
    <property type="entry name" value="Ribosomal_uL29"/>
    <property type="match status" value="1"/>
</dbReference>
<evidence type="ECO:0000256" key="1">
    <source>
        <dbReference type="ARBA" id="ARBA00009254"/>
    </source>
</evidence>
<dbReference type="GO" id="GO:0003735">
    <property type="term" value="F:structural constituent of ribosome"/>
    <property type="evidence" value="ECO:0007669"/>
    <property type="project" value="InterPro"/>
</dbReference>
<dbReference type="Pfam" id="PF00831">
    <property type="entry name" value="Ribosomal_L29"/>
    <property type="match status" value="1"/>
</dbReference>
<keyword evidence="3 5" id="KW-0687">Ribonucleoprotein</keyword>
<evidence type="ECO:0000256" key="4">
    <source>
        <dbReference type="ARBA" id="ARBA00035204"/>
    </source>
</evidence>
<dbReference type="NCBIfam" id="TIGR00012">
    <property type="entry name" value="L29"/>
    <property type="match status" value="1"/>
</dbReference>
<dbReference type="AlphaFoldDB" id="A0A1F6CE16"/>
<sequence>MKDLLNKSASELKALLLDKQEALRNFRFGLAGSKTRNVKEGKNLRKEIARIHTKLEHMTHIN</sequence>
<reference evidence="6 7" key="1">
    <citation type="journal article" date="2016" name="Nat. Commun.">
        <title>Thousands of microbial genomes shed light on interconnected biogeochemical processes in an aquifer system.</title>
        <authorList>
            <person name="Anantharaman K."/>
            <person name="Brown C.T."/>
            <person name="Hug L.A."/>
            <person name="Sharon I."/>
            <person name="Castelle C.J."/>
            <person name="Probst A.J."/>
            <person name="Thomas B.C."/>
            <person name="Singh A."/>
            <person name="Wilkins M.J."/>
            <person name="Karaoz U."/>
            <person name="Brodie E.L."/>
            <person name="Williams K.H."/>
            <person name="Hubbard S.S."/>
            <person name="Banfield J.F."/>
        </authorList>
    </citation>
    <scope>NUCLEOTIDE SEQUENCE [LARGE SCALE GENOMIC DNA]</scope>
</reference>
<proteinExistence type="inferred from homology"/>
<gene>
    <name evidence="5" type="primary">rpmC</name>
    <name evidence="6" type="ORF">A2671_02455</name>
</gene>
<evidence type="ECO:0000313" key="6">
    <source>
        <dbReference type="EMBL" id="OGG47220.1"/>
    </source>
</evidence>
<comment type="similarity">
    <text evidence="1 5">Belongs to the universal ribosomal protein uL29 family.</text>
</comment>
<dbReference type="InterPro" id="IPR001854">
    <property type="entry name" value="Ribosomal_uL29"/>
</dbReference>
<dbReference type="Gene3D" id="1.10.287.310">
    <property type="match status" value="1"/>
</dbReference>
<dbReference type="InterPro" id="IPR036049">
    <property type="entry name" value="Ribosomal_uL29_sf"/>
</dbReference>
<evidence type="ECO:0000256" key="3">
    <source>
        <dbReference type="ARBA" id="ARBA00023274"/>
    </source>
</evidence>
<dbReference type="GO" id="GO:0006412">
    <property type="term" value="P:translation"/>
    <property type="evidence" value="ECO:0007669"/>
    <property type="project" value="UniProtKB-UniRule"/>
</dbReference>
<evidence type="ECO:0000313" key="7">
    <source>
        <dbReference type="Proteomes" id="UP000178344"/>
    </source>
</evidence>
<evidence type="ECO:0000256" key="2">
    <source>
        <dbReference type="ARBA" id="ARBA00022980"/>
    </source>
</evidence>
<name>A0A1F6CE16_9BACT</name>
<dbReference type="GO" id="GO:1990904">
    <property type="term" value="C:ribonucleoprotein complex"/>
    <property type="evidence" value="ECO:0007669"/>
    <property type="project" value="UniProtKB-KW"/>
</dbReference>
<keyword evidence="2 5" id="KW-0689">Ribosomal protein</keyword>
<comment type="caution">
    <text evidence="6">The sequence shown here is derived from an EMBL/GenBank/DDBJ whole genome shotgun (WGS) entry which is preliminary data.</text>
</comment>